<organism evidence="6 7">
    <name type="scientific">Stephania yunnanensis</name>
    <dbReference type="NCBI Taxonomy" id="152371"/>
    <lineage>
        <taxon>Eukaryota</taxon>
        <taxon>Viridiplantae</taxon>
        <taxon>Streptophyta</taxon>
        <taxon>Embryophyta</taxon>
        <taxon>Tracheophyta</taxon>
        <taxon>Spermatophyta</taxon>
        <taxon>Magnoliopsida</taxon>
        <taxon>Ranunculales</taxon>
        <taxon>Menispermaceae</taxon>
        <taxon>Menispermoideae</taxon>
        <taxon>Cissampelideae</taxon>
        <taxon>Stephania</taxon>
    </lineage>
</organism>
<dbReference type="PANTHER" id="PTHR43859:SF4">
    <property type="entry name" value="BUTANOATE--COA LIGASE AAE1-RELATED"/>
    <property type="match status" value="1"/>
</dbReference>
<keyword evidence="4" id="KW-0443">Lipid metabolism</keyword>
<dbReference type="PANTHER" id="PTHR43859">
    <property type="entry name" value="ACYL-ACTIVATING ENZYME"/>
    <property type="match status" value="1"/>
</dbReference>
<dbReference type="InterPro" id="IPR000873">
    <property type="entry name" value="AMP-dep_synth/lig_dom"/>
</dbReference>
<keyword evidence="2" id="KW-0436">Ligase</keyword>
<dbReference type="PROSITE" id="PS00455">
    <property type="entry name" value="AMP_BINDING"/>
    <property type="match status" value="1"/>
</dbReference>
<feature type="domain" description="AMP-dependent synthetase/ligase" evidence="5">
    <location>
        <begin position="21"/>
        <end position="410"/>
    </location>
</feature>
<accession>A0AAP0L969</accession>
<keyword evidence="3" id="KW-0276">Fatty acid metabolism</keyword>
<evidence type="ECO:0000256" key="1">
    <source>
        <dbReference type="ARBA" id="ARBA00006432"/>
    </source>
</evidence>
<dbReference type="GO" id="GO:0006631">
    <property type="term" value="P:fatty acid metabolic process"/>
    <property type="evidence" value="ECO:0007669"/>
    <property type="project" value="UniProtKB-KW"/>
</dbReference>
<dbReference type="FunFam" id="3.40.50.12780:FF:000003">
    <property type="entry name" value="Long-chain-fatty-acid--CoA ligase FadD"/>
    <property type="match status" value="1"/>
</dbReference>
<sequence length="488" mass="53657">MEGTVKCSANYIPLSPISFLERAAIVYRDHTSVIYGDLKYKWKETRERCVRLASALAQLGISQGDVVAALAPNIPALYELHFGVPMAGAILCPLNVRYDPAMVSVLLRNSDAKVIFVDYQLLHLANGAFELLSKLKAKVPIMVVIQEVSKPPTNNDLKNSKIVYGNLEYESLLKTGQPGFEVRKPKDETDPISVSYTSGTTGSPKGVVYSHRGAYLNALAEILHNSMSPMCVYLWTVPMFHCNGWCLPWGMAALGGTNVCLRNVSAKTVYESLSRHNVTHMGGAPTILNMIVNASAAERKPIISKVEVMTGGAPPPPHVLLKMDELGFGVTHSYGMTEVYGPGTFCSWKPEWDSLPPNEKAKFKSRQGLHHVLMEEIDVKDPVTMKSVPSDGESMGEVMFRGNTVMSGYFKNQKGTKVAFDGGWYRTGDMGVRHSDGYISLKDRSEDVVCDGKNVSTIEVESVLFYHPAILEDAVCVCEVEGRFQCQC</sequence>
<dbReference type="GO" id="GO:0016874">
    <property type="term" value="F:ligase activity"/>
    <property type="evidence" value="ECO:0007669"/>
    <property type="project" value="UniProtKB-KW"/>
</dbReference>
<evidence type="ECO:0000313" key="6">
    <source>
        <dbReference type="EMBL" id="KAK9164684.1"/>
    </source>
</evidence>
<evidence type="ECO:0000256" key="4">
    <source>
        <dbReference type="ARBA" id="ARBA00023098"/>
    </source>
</evidence>
<dbReference type="Proteomes" id="UP001420932">
    <property type="component" value="Unassembled WGS sequence"/>
</dbReference>
<dbReference type="Pfam" id="PF00501">
    <property type="entry name" value="AMP-binding"/>
    <property type="match status" value="1"/>
</dbReference>
<comment type="caution">
    <text evidence="6">The sequence shown here is derived from an EMBL/GenBank/DDBJ whole genome shotgun (WGS) entry which is preliminary data.</text>
</comment>
<keyword evidence="7" id="KW-1185">Reference proteome</keyword>
<dbReference type="CDD" id="cd12118">
    <property type="entry name" value="ttLC_FACS_AEE21_like"/>
    <property type="match status" value="1"/>
</dbReference>
<dbReference type="EMBL" id="JBBNAF010000002">
    <property type="protein sequence ID" value="KAK9164684.1"/>
    <property type="molecule type" value="Genomic_DNA"/>
</dbReference>
<comment type="similarity">
    <text evidence="1">Belongs to the ATP-dependent AMP-binding enzyme family.</text>
</comment>
<dbReference type="SUPFAM" id="SSF56801">
    <property type="entry name" value="Acetyl-CoA synthetase-like"/>
    <property type="match status" value="1"/>
</dbReference>
<dbReference type="AlphaFoldDB" id="A0AAP0L969"/>
<dbReference type="Gene3D" id="3.40.50.12780">
    <property type="entry name" value="N-terminal domain of ligase-like"/>
    <property type="match status" value="1"/>
</dbReference>
<gene>
    <name evidence="6" type="ORF">Syun_005586</name>
</gene>
<evidence type="ECO:0000259" key="5">
    <source>
        <dbReference type="Pfam" id="PF00501"/>
    </source>
</evidence>
<dbReference type="InterPro" id="IPR042099">
    <property type="entry name" value="ANL_N_sf"/>
</dbReference>
<evidence type="ECO:0000256" key="2">
    <source>
        <dbReference type="ARBA" id="ARBA00022598"/>
    </source>
</evidence>
<reference evidence="6 7" key="1">
    <citation type="submission" date="2024-01" db="EMBL/GenBank/DDBJ databases">
        <title>Genome assemblies of Stephania.</title>
        <authorList>
            <person name="Yang L."/>
        </authorList>
    </citation>
    <scope>NUCLEOTIDE SEQUENCE [LARGE SCALE GENOMIC DNA]</scope>
    <source>
        <strain evidence="6">YNDBR</strain>
        <tissue evidence="6">Leaf</tissue>
    </source>
</reference>
<name>A0AAP0L969_9MAGN</name>
<protein>
    <recommendedName>
        <fullName evidence="5">AMP-dependent synthetase/ligase domain-containing protein</fullName>
    </recommendedName>
</protein>
<dbReference type="InterPro" id="IPR020845">
    <property type="entry name" value="AMP-binding_CS"/>
</dbReference>
<evidence type="ECO:0000256" key="3">
    <source>
        <dbReference type="ARBA" id="ARBA00022832"/>
    </source>
</evidence>
<proteinExistence type="inferred from homology"/>
<evidence type="ECO:0000313" key="7">
    <source>
        <dbReference type="Proteomes" id="UP001420932"/>
    </source>
</evidence>